<reference evidence="2" key="1">
    <citation type="submission" date="2023-06" db="EMBL/GenBank/DDBJ databases">
        <title>Genome-scale phylogeny and comparative genomics of the fungal order Sordariales.</title>
        <authorList>
            <consortium name="Lawrence Berkeley National Laboratory"/>
            <person name="Hensen N."/>
            <person name="Bonometti L."/>
            <person name="Westerberg I."/>
            <person name="Brannstrom I.O."/>
            <person name="Guillou S."/>
            <person name="Cros-Aarteil S."/>
            <person name="Calhoun S."/>
            <person name="Haridas S."/>
            <person name="Kuo A."/>
            <person name="Mondo S."/>
            <person name="Pangilinan J."/>
            <person name="Riley R."/>
            <person name="Labutti K."/>
            <person name="Andreopoulos B."/>
            <person name="Lipzen A."/>
            <person name="Chen C."/>
            <person name="Yanf M."/>
            <person name="Daum C."/>
            <person name="Ng V."/>
            <person name="Clum A."/>
            <person name="Steindorff A."/>
            <person name="Ohm R."/>
            <person name="Martin F."/>
            <person name="Silar P."/>
            <person name="Natvig D."/>
            <person name="Lalanne C."/>
            <person name="Gautier V."/>
            <person name="Ament-Velasquez S.L."/>
            <person name="Kruys A."/>
            <person name="Hutchinson M.I."/>
            <person name="Powell A.J."/>
            <person name="Barry K."/>
            <person name="Miller A.N."/>
            <person name="Grigoriev I.V."/>
            <person name="Debuchy R."/>
            <person name="Gladieux P."/>
            <person name="Thoren M.H."/>
            <person name="Johannesson H."/>
        </authorList>
    </citation>
    <scope>NUCLEOTIDE SEQUENCE</scope>
    <source>
        <strain evidence="2">CBS 540.89</strain>
    </source>
</reference>
<evidence type="ECO:0000313" key="3">
    <source>
        <dbReference type="Proteomes" id="UP001172159"/>
    </source>
</evidence>
<feature type="region of interest" description="Disordered" evidence="1">
    <location>
        <begin position="1"/>
        <end position="33"/>
    </location>
</feature>
<name>A0AA40B7E6_9PEZI</name>
<proteinExistence type="predicted"/>
<organism evidence="2 3">
    <name type="scientific">Apiosordaria backusii</name>
    <dbReference type="NCBI Taxonomy" id="314023"/>
    <lineage>
        <taxon>Eukaryota</taxon>
        <taxon>Fungi</taxon>
        <taxon>Dikarya</taxon>
        <taxon>Ascomycota</taxon>
        <taxon>Pezizomycotina</taxon>
        <taxon>Sordariomycetes</taxon>
        <taxon>Sordariomycetidae</taxon>
        <taxon>Sordariales</taxon>
        <taxon>Lasiosphaeriaceae</taxon>
        <taxon>Apiosordaria</taxon>
    </lineage>
</organism>
<sequence length="101" mass="11256">MSTDAIMADPLSDMSTPPIQTHHQQQHTAAGRPLALWSTPKFREEYETARSRLLHGDFSCSVLPDPLAPRPAIAAHSRFDAETEQRLKSIVKATKESIKYA</sequence>
<keyword evidence="3" id="KW-1185">Reference proteome</keyword>
<evidence type="ECO:0000313" key="2">
    <source>
        <dbReference type="EMBL" id="KAK0729032.1"/>
    </source>
</evidence>
<dbReference type="EMBL" id="JAUKTV010000009">
    <property type="protein sequence ID" value="KAK0729032.1"/>
    <property type="molecule type" value="Genomic_DNA"/>
</dbReference>
<protein>
    <submittedName>
        <fullName evidence="2">Uncharacterized protein</fullName>
    </submittedName>
</protein>
<dbReference type="AlphaFoldDB" id="A0AA40B7E6"/>
<evidence type="ECO:0000256" key="1">
    <source>
        <dbReference type="SAM" id="MobiDB-lite"/>
    </source>
</evidence>
<dbReference type="Proteomes" id="UP001172159">
    <property type="component" value="Unassembled WGS sequence"/>
</dbReference>
<comment type="caution">
    <text evidence="2">The sequence shown here is derived from an EMBL/GenBank/DDBJ whole genome shotgun (WGS) entry which is preliminary data.</text>
</comment>
<accession>A0AA40B7E6</accession>
<gene>
    <name evidence="2" type="ORF">B0T21DRAFT_385158</name>
</gene>